<evidence type="ECO:0000256" key="7">
    <source>
        <dbReference type="SAM" id="MobiDB-lite"/>
    </source>
</evidence>
<evidence type="ECO:0000313" key="10">
    <source>
        <dbReference type="Proteomes" id="UP001209570"/>
    </source>
</evidence>
<dbReference type="Pfam" id="PF08149">
    <property type="entry name" value="BING4CT"/>
    <property type="match status" value="1"/>
</dbReference>
<accession>A0AAD5Q8W4</accession>
<feature type="compositionally biased region" description="Basic and acidic residues" evidence="7">
    <location>
        <begin position="42"/>
        <end position="58"/>
    </location>
</feature>
<dbReference type="InterPro" id="IPR040315">
    <property type="entry name" value="WDR46/Utp7"/>
</dbReference>
<keyword evidence="5" id="KW-0539">Nucleus</keyword>
<dbReference type="SMART" id="SM01033">
    <property type="entry name" value="BING4CT"/>
    <property type="match status" value="1"/>
</dbReference>
<keyword evidence="3 6" id="KW-0853">WD repeat</keyword>
<comment type="caution">
    <text evidence="9">The sequence shown here is derived from an EMBL/GenBank/DDBJ whole genome shotgun (WGS) entry which is preliminary data.</text>
</comment>
<dbReference type="PANTHER" id="PTHR14085">
    <property type="entry name" value="WD-REPEAT PROTEIN BING4"/>
    <property type="match status" value="1"/>
</dbReference>
<evidence type="ECO:0000256" key="2">
    <source>
        <dbReference type="ARBA" id="ARBA00022552"/>
    </source>
</evidence>
<dbReference type="InterPro" id="IPR015943">
    <property type="entry name" value="WD40/YVTN_repeat-like_dom_sf"/>
</dbReference>
<name>A0AAD5Q8W4_PYTIN</name>
<feature type="region of interest" description="Disordered" evidence="7">
    <location>
        <begin position="1"/>
        <end position="63"/>
    </location>
</feature>
<feature type="compositionally biased region" description="Basic and acidic residues" evidence="7">
    <location>
        <begin position="518"/>
        <end position="548"/>
    </location>
</feature>
<dbReference type="SMART" id="SM00320">
    <property type="entry name" value="WD40"/>
    <property type="match status" value="4"/>
</dbReference>
<dbReference type="InterPro" id="IPR012952">
    <property type="entry name" value="BING4_C_dom"/>
</dbReference>
<dbReference type="Pfam" id="PF00400">
    <property type="entry name" value="WD40"/>
    <property type="match status" value="1"/>
</dbReference>
<feature type="repeat" description="WD" evidence="6">
    <location>
        <begin position="303"/>
        <end position="344"/>
    </location>
</feature>
<dbReference type="Gene3D" id="2.130.10.10">
    <property type="entry name" value="YVTN repeat-like/Quinoprotein amine dehydrogenase"/>
    <property type="match status" value="1"/>
</dbReference>
<feature type="region of interest" description="Disordered" evidence="7">
    <location>
        <begin position="483"/>
        <end position="560"/>
    </location>
</feature>
<evidence type="ECO:0000256" key="5">
    <source>
        <dbReference type="ARBA" id="ARBA00023242"/>
    </source>
</evidence>
<dbReference type="PANTHER" id="PTHR14085:SF3">
    <property type="entry name" value="WD REPEAT-CONTAINING PROTEIN 46"/>
    <property type="match status" value="1"/>
</dbReference>
<evidence type="ECO:0000259" key="8">
    <source>
        <dbReference type="SMART" id="SM01033"/>
    </source>
</evidence>
<dbReference type="GO" id="GO:0032040">
    <property type="term" value="C:small-subunit processome"/>
    <property type="evidence" value="ECO:0007669"/>
    <property type="project" value="TreeGrafter"/>
</dbReference>
<feature type="compositionally biased region" description="Basic residues" evidence="7">
    <location>
        <begin position="496"/>
        <end position="512"/>
    </location>
</feature>
<sequence>MASEDEGYSSNSSVSDSEVEENVEEIVRQASTRLGQKRASKKHSESGKTKVKNLDKYTRHAPLSQKKIKHIRDKKLKGTLERTSAKFQDAAVSAAKTEILLPSEVGFLEAEGLEKTHKFTQQQLSEHVDLNTARKIFSLDLPDYGSYTVRFTRNGRNMLLGGQKGHLAMMDMLRMRLSCEFQANDLVRDVAFLHNNTMFAAAQKKFVYIYDSSGAEAHCIRTIPEPRKLEFLPYHFLLTTVSGNGVLSYHDVTTGKEIVAHRTKLGFCDTMAQNPWNAVINLGHANGLVTLWTPNMPEAVVKMQCHQGPIRAMGIDGSGKYLVTAGADRKLKVFDLRKYQELNQYYLHSAANTLSVSQRGLVAVGFGPNVHVLKNPFTTAAPVPYMTHMIPGSQVNTLAFQPFEDVLSIGHSTGLSNIVIPGAGEPNFDTFEANPFENAQQRGETEVRSLLEKLRPEMITLDPRAIGRVDLDPADEQQTKIQQMAKANGKPEVAKKKMRGRNRPTRRLRKKQQNVVDVQKEKYKDLLEAKKKREERQRQQQEWSEKAESAPTALNRFFKK</sequence>
<dbReference type="GO" id="GO:0030686">
    <property type="term" value="C:90S preribosome"/>
    <property type="evidence" value="ECO:0007669"/>
    <property type="project" value="TreeGrafter"/>
</dbReference>
<keyword evidence="4" id="KW-0677">Repeat</keyword>
<evidence type="ECO:0000313" key="9">
    <source>
        <dbReference type="EMBL" id="KAJ0400978.1"/>
    </source>
</evidence>
<evidence type="ECO:0000256" key="3">
    <source>
        <dbReference type="ARBA" id="ARBA00022574"/>
    </source>
</evidence>
<reference evidence="9" key="1">
    <citation type="submission" date="2021-12" db="EMBL/GenBank/DDBJ databases">
        <title>Prjna785345.</title>
        <authorList>
            <person name="Rujirawat T."/>
            <person name="Krajaejun T."/>
        </authorList>
    </citation>
    <scope>NUCLEOTIDE SEQUENCE</scope>
    <source>
        <strain evidence="9">Pi057C3</strain>
    </source>
</reference>
<comment type="subcellular location">
    <subcellularLocation>
        <location evidence="1">Nucleus</location>
        <location evidence="1">Nucleolus</location>
    </subcellularLocation>
</comment>
<evidence type="ECO:0000256" key="6">
    <source>
        <dbReference type="PROSITE-ProRule" id="PRU00221"/>
    </source>
</evidence>
<keyword evidence="10" id="KW-1185">Reference proteome</keyword>
<proteinExistence type="predicted"/>
<dbReference type="InterPro" id="IPR036322">
    <property type="entry name" value="WD40_repeat_dom_sf"/>
</dbReference>
<gene>
    <name evidence="9" type="ORF">P43SY_008781</name>
</gene>
<dbReference type="InterPro" id="IPR001680">
    <property type="entry name" value="WD40_rpt"/>
</dbReference>
<feature type="domain" description="BING4 C-terminal" evidence="8">
    <location>
        <begin position="384"/>
        <end position="463"/>
    </location>
</feature>
<keyword evidence="2" id="KW-0698">rRNA processing</keyword>
<protein>
    <recommendedName>
        <fullName evidence="8">BING4 C-terminal domain-containing protein</fullName>
    </recommendedName>
</protein>
<dbReference type="SUPFAM" id="SSF50978">
    <property type="entry name" value="WD40 repeat-like"/>
    <property type="match status" value="1"/>
</dbReference>
<dbReference type="FunFam" id="2.130.10.10:FF:000378">
    <property type="entry name" value="U3 small nucleolar RNA-associated protein 7"/>
    <property type="match status" value="1"/>
</dbReference>
<organism evidence="9 10">
    <name type="scientific">Pythium insidiosum</name>
    <name type="common">Pythiosis disease agent</name>
    <dbReference type="NCBI Taxonomy" id="114742"/>
    <lineage>
        <taxon>Eukaryota</taxon>
        <taxon>Sar</taxon>
        <taxon>Stramenopiles</taxon>
        <taxon>Oomycota</taxon>
        <taxon>Peronosporomycetes</taxon>
        <taxon>Pythiales</taxon>
        <taxon>Pythiaceae</taxon>
        <taxon>Pythium</taxon>
    </lineage>
</organism>
<evidence type="ECO:0000256" key="4">
    <source>
        <dbReference type="ARBA" id="ARBA00022737"/>
    </source>
</evidence>
<dbReference type="PROSITE" id="PS50082">
    <property type="entry name" value="WD_REPEATS_2"/>
    <property type="match status" value="1"/>
</dbReference>
<dbReference type="Proteomes" id="UP001209570">
    <property type="component" value="Unassembled WGS sequence"/>
</dbReference>
<dbReference type="GO" id="GO:0000462">
    <property type="term" value="P:maturation of SSU-rRNA from tricistronic rRNA transcript (SSU-rRNA, 5.8S rRNA, LSU-rRNA)"/>
    <property type="evidence" value="ECO:0007669"/>
    <property type="project" value="TreeGrafter"/>
</dbReference>
<dbReference type="EMBL" id="JAKCXM010000141">
    <property type="protein sequence ID" value="KAJ0400978.1"/>
    <property type="molecule type" value="Genomic_DNA"/>
</dbReference>
<evidence type="ECO:0000256" key="1">
    <source>
        <dbReference type="ARBA" id="ARBA00004604"/>
    </source>
</evidence>
<dbReference type="AlphaFoldDB" id="A0AAD5Q8W4"/>